<proteinExistence type="predicted"/>
<dbReference type="EMBL" id="QYUL01000001">
    <property type="protein sequence ID" value="RJF84178.1"/>
    <property type="molecule type" value="Genomic_DNA"/>
</dbReference>
<dbReference type="RefSeq" id="WP_119829819.1">
    <property type="nucleotide sequence ID" value="NZ_QYUL01000001.1"/>
</dbReference>
<keyword evidence="3 6" id="KW-0808">Transferase</keyword>
<evidence type="ECO:0000256" key="2">
    <source>
        <dbReference type="ARBA" id="ARBA00022603"/>
    </source>
</evidence>
<dbReference type="AlphaFoldDB" id="A0A418W2K4"/>
<dbReference type="InterPro" id="IPR029063">
    <property type="entry name" value="SAM-dependent_MTases_sf"/>
</dbReference>
<evidence type="ECO:0000256" key="3">
    <source>
        <dbReference type="ARBA" id="ARBA00022679"/>
    </source>
</evidence>
<dbReference type="GO" id="GO:0032259">
    <property type="term" value="P:methylation"/>
    <property type="evidence" value="ECO:0007669"/>
    <property type="project" value="UniProtKB-KW"/>
</dbReference>
<keyword evidence="2 6" id="KW-0489">Methyltransferase</keyword>
<evidence type="ECO:0000256" key="1">
    <source>
        <dbReference type="ARBA" id="ARBA00011900"/>
    </source>
</evidence>
<dbReference type="OrthoDB" id="4280289at2"/>
<feature type="domain" description="DUF7008" evidence="5">
    <location>
        <begin position="436"/>
        <end position="848"/>
    </location>
</feature>
<accession>A0A418W2K4</accession>
<evidence type="ECO:0000256" key="4">
    <source>
        <dbReference type="ARBA" id="ARBA00047942"/>
    </source>
</evidence>
<evidence type="ECO:0000313" key="6">
    <source>
        <dbReference type="EMBL" id="RJF84178.1"/>
    </source>
</evidence>
<keyword evidence="7" id="KW-1185">Reference proteome</keyword>
<name>A0A418W2K4_9PROT</name>
<dbReference type="InterPro" id="IPR054277">
    <property type="entry name" value="DUF7008"/>
</dbReference>
<reference evidence="6 7" key="1">
    <citation type="submission" date="2018-09" db="EMBL/GenBank/DDBJ databases">
        <authorList>
            <person name="Zhu H."/>
        </authorList>
    </citation>
    <scope>NUCLEOTIDE SEQUENCE [LARGE SCALE GENOMIC DNA]</scope>
    <source>
        <strain evidence="6 7">K2W22B-5</strain>
    </source>
</reference>
<dbReference type="PANTHER" id="PTHR33841:SF1">
    <property type="entry name" value="DNA METHYLTRANSFERASE A"/>
    <property type="match status" value="1"/>
</dbReference>
<gene>
    <name evidence="6" type="primary">pglX</name>
    <name evidence="6" type="ORF">D3877_06175</name>
</gene>
<dbReference type="PANTHER" id="PTHR33841">
    <property type="entry name" value="DNA METHYLTRANSFERASE YEEA-RELATED"/>
    <property type="match status" value="1"/>
</dbReference>
<evidence type="ECO:0000313" key="7">
    <source>
        <dbReference type="Proteomes" id="UP000283458"/>
    </source>
</evidence>
<organism evidence="6 7">
    <name type="scientific">Azospirillum cavernae</name>
    <dbReference type="NCBI Taxonomy" id="2320860"/>
    <lineage>
        <taxon>Bacteria</taxon>
        <taxon>Pseudomonadati</taxon>
        <taxon>Pseudomonadota</taxon>
        <taxon>Alphaproteobacteria</taxon>
        <taxon>Rhodospirillales</taxon>
        <taxon>Azospirillaceae</taxon>
        <taxon>Azospirillum</taxon>
    </lineage>
</organism>
<protein>
    <recommendedName>
        <fullName evidence="1">site-specific DNA-methyltransferase (adenine-specific)</fullName>
        <ecNumber evidence="1">2.1.1.72</ecNumber>
    </recommendedName>
</protein>
<dbReference type="NCBIfam" id="NF033451">
    <property type="entry name" value="BREX_2_MTaseX"/>
    <property type="match status" value="1"/>
</dbReference>
<comment type="caution">
    <text evidence="6">The sequence shown here is derived from an EMBL/GenBank/DDBJ whole genome shotgun (WGS) entry which is preliminary data.</text>
</comment>
<dbReference type="Gene3D" id="3.40.50.150">
    <property type="entry name" value="Vaccinia Virus protein VP39"/>
    <property type="match status" value="1"/>
</dbReference>
<dbReference type="InterPro" id="IPR050953">
    <property type="entry name" value="N4_N6_ade-DNA_methylase"/>
</dbReference>
<dbReference type="GO" id="GO:0009007">
    <property type="term" value="F:site-specific DNA-methyltransferase (adenine-specific) activity"/>
    <property type="evidence" value="ECO:0007669"/>
    <property type="project" value="UniProtKB-EC"/>
</dbReference>
<dbReference type="EC" id="2.1.1.72" evidence="1"/>
<dbReference type="Pfam" id="PF22654">
    <property type="entry name" value="DUF7008"/>
    <property type="match status" value="1"/>
</dbReference>
<comment type="catalytic activity">
    <reaction evidence="4">
        <text>a 2'-deoxyadenosine in DNA + S-adenosyl-L-methionine = an N(6)-methyl-2'-deoxyadenosine in DNA + S-adenosyl-L-homocysteine + H(+)</text>
        <dbReference type="Rhea" id="RHEA:15197"/>
        <dbReference type="Rhea" id="RHEA-COMP:12418"/>
        <dbReference type="Rhea" id="RHEA-COMP:12419"/>
        <dbReference type="ChEBI" id="CHEBI:15378"/>
        <dbReference type="ChEBI" id="CHEBI:57856"/>
        <dbReference type="ChEBI" id="CHEBI:59789"/>
        <dbReference type="ChEBI" id="CHEBI:90615"/>
        <dbReference type="ChEBI" id="CHEBI:90616"/>
        <dbReference type="EC" id="2.1.1.72"/>
    </reaction>
</comment>
<sequence length="852" mass="96595">MDAADQGGWDGKLGPARGSLEKGDSVGLSYLSFTGHVGLIVSNSFMKREFGKKLIESVLPQFDLTDIVDTSGAYIPGRTPTCILFGRNRAPQGETVKALLGKKGEPGKPADPAHGQVWTAILDQIDTIPSESDFITAAVFPRAAYARHPWSIGGGGAIELKEHMERVAKMRLKDVVEDIGFGAVTREDDAYFIGKSAARRKKISKKYTLPVINGSNVRDYAISDSDLGIFPYDSETLDPYLEDPILKHLWPYRNHLSSRLAYGKTQIDRGLLWYEYSILFKKRFTAIEPICFALETSGNHFSTQWDRAVFNRTAPMIVVRETPGSGIRRELLSFLNSSLACFWLKQSFQNRGSAIDDLGARQRTDLFEVFYNYTITGIGSIPIPDKLEKHISGLIDSKMKNFSRFMEKILESENAPSRLDIDILMQDAMQSLKTSISMQEELDWLIYMSFGMADTPGLIEVKRPIINLGERAFEIVLARKMKAGDVETTWFERHGSTPITELPEDWPEDYKRIVERRIELIETDRFINLVERPEYKRRWAMEPWKEMEKKALKSWLLDRLEDARYWSHGAIITLAQLADMAMADPEFLQVATLYERRDDLDIPALIATLATPEAVPYLPALRYTDTGLYKREEWEKTWEKQRLEDEIDEELAAKVRQIRGAGKKGLPSLALNRGRLSGVSGRWGSADEPRIRKAYDNIKAEKVGDILPPPKYRSADFQRADYWRLRGGLDVAKERFISYPGAAKDSDGTLAIAWAGWDHLQQARALSAHYLTLKEQEGWPADRLAPLLLGLLDLVPWLRQWHNDVDPTYDARMGDHFDDFVTTEARDLSLTLETLRGWTPSAATKGRGRKKG</sequence>
<evidence type="ECO:0000259" key="5">
    <source>
        <dbReference type="Pfam" id="PF22654"/>
    </source>
</evidence>
<dbReference type="Proteomes" id="UP000283458">
    <property type="component" value="Unassembled WGS sequence"/>
</dbReference>